<accession>A0A3M7Q4V2</accession>
<dbReference type="InterPro" id="IPR015943">
    <property type="entry name" value="WD40/YVTN_repeat-like_dom_sf"/>
</dbReference>
<evidence type="ECO:0000313" key="3">
    <source>
        <dbReference type="Proteomes" id="UP000276133"/>
    </source>
</evidence>
<protein>
    <submittedName>
        <fullName evidence="2">DNA damage-binding 1</fullName>
    </submittedName>
</protein>
<dbReference type="EMBL" id="REGN01007540">
    <property type="protein sequence ID" value="RNA05985.1"/>
    <property type="molecule type" value="Genomic_DNA"/>
</dbReference>
<dbReference type="Gene3D" id="2.130.10.10">
    <property type="entry name" value="YVTN repeat-like/Quinoprotein amine dehydrogenase"/>
    <property type="match status" value="1"/>
</dbReference>
<sequence length="258" mass="28865">MSAMYMVSAQKPTAVTHSMIGRITSINDLNLIICKNSLIEIYKVTSEGLKFLKQITIWGIVETLSIYRSKHDKKDNILVITAKFDVMALSFEFNSNGILEVITKSHGSIKDTIPRQSSTHIITAIDDSRNLVAIKCYDGILKTLNLNSEHKQLSLSNLRMSDLNVIDLIFLKNDSDYPNLALICKEPNNKLIAKVYTLDQNCKEISSPIWKKEINDNQAFLISVPEPYGGFLVLGSQSVNYFNISSNGSVIKSPSFLN</sequence>
<dbReference type="InterPro" id="IPR018846">
    <property type="entry name" value="Beta-prop_RSE1/DDB1/CPSF1_1st"/>
</dbReference>
<dbReference type="InterPro" id="IPR050358">
    <property type="entry name" value="RSE1/DDB1/CFT1"/>
</dbReference>
<dbReference type="OrthoDB" id="433457at2759"/>
<dbReference type="AlphaFoldDB" id="A0A3M7Q4V2"/>
<evidence type="ECO:0000259" key="1">
    <source>
        <dbReference type="Pfam" id="PF10433"/>
    </source>
</evidence>
<feature type="domain" description="RSE1/DDB1/CPSF1 first beta-propeller" evidence="1">
    <location>
        <begin position="14"/>
        <end position="254"/>
    </location>
</feature>
<dbReference type="STRING" id="10195.A0A3M7Q4V2"/>
<feature type="non-terminal residue" evidence="2">
    <location>
        <position position="258"/>
    </location>
</feature>
<name>A0A3M7Q4V2_BRAPC</name>
<organism evidence="2 3">
    <name type="scientific">Brachionus plicatilis</name>
    <name type="common">Marine rotifer</name>
    <name type="synonym">Brachionus muelleri</name>
    <dbReference type="NCBI Taxonomy" id="10195"/>
    <lineage>
        <taxon>Eukaryota</taxon>
        <taxon>Metazoa</taxon>
        <taxon>Spiralia</taxon>
        <taxon>Gnathifera</taxon>
        <taxon>Rotifera</taxon>
        <taxon>Eurotatoria</taxon>
        <taxon>Monogononta</taxon>
        <taxon>Pseudotrocha</taxon>
        <taxon>Ploima</taxon>
        <taxon>Brachionidae</taxon>
        <taxon>Brachionus</taxon>
    </lineage>
</organism>
<dbReference type="Proteomes" id="UP000276133">
    <property type="component" value="Unassembled WGS sequence"/>
</dbReference>
<dbReference type="PANTHER" id="PTHR10644">
    <property type="entry name" value="DNA REPAIR/RNA PROCESSING CPSF FAMILY"/>
    <property type="match status" value="1"/>
</dbReference>
<gene>
    <name evidence="2" type="ORF">BpHYR1_034662</name>
</gene>
<comment type="caution">
    <text evidence="2">The sequence shown here is derived from an EMBL/GenBank/DDBJ whole genome shotgun (WGS) entry which is preliminary data.</text>
</comment>
<keyword evidence="3" id="KW-1185">Reference proteome</keyword>
<proteinExistence type="predicted"/>
<dbReference type="Pfam" id="PF10433">
    <property type="entry name" value="Beta-prop_RSE1_1st"/>
    <property type="match status" value="1"/>
</dbReference>
<evidence type="ECO:0000313" key="2">
    <source>
        <dbReference type="EMBL" id="RNA05985.1"/>
    </source>
</evidence>
<reference evidence="2 3" key="1">
    <citation type="journal article" date="2018" name="Sci. Rep.">
        <title>Genomic signatures of local adaptation to the degree of environmental predictability in rotifers.</title>
        <authorList>
            <person name="Franch-Gras L."/>
            <person name="Hahn C."/>
            <person name="Garcia-Roger E.M."/>
            <person name="Carmona M.J."/>
            <person name="Serra M."/>
            <person name="Gomez A."/>
        </authorList>
    </citation>
    <scope>NUCLEOTIDE SEQUENCE [LARGE SCALE GENOMIC DNA]</scope>
    <source>
        <strain evidence="2">HYR1</strain>
    </source>
</reference>